<evidence type="ECO:0000313" key="2">
    <source>
        <dbReference type="Proteomes" id="UP000838749"/>
    </source>
</evidence>
<dbReference type="EMBL" id="CAKMAB010000013">
    <property type="protein sequence ID" value="CAH1056675.1"/>
    <property type="molecule type" value="Genomic_DNA"/>
</dbReference>
<sequence length="65" mass="7271">MRAAFGVVSVLKEGKGHDQAHGSDLRVLRRLDRSGLDPAARGARRYNTCITTFLAIYRLTKCKPR</sequence>
<protein>
    <submittedName>
        <fullName evidence="1">Uncharacterized protein</fullName>
    </submittedName>
</protein>
<name>A0ABN8FLM4_9BACL</name>
<proteinExistence type="predicted"/>
<evidence type="ECO:0000313" key="1">
    <source>
        <dbReference type="EMBL" id="CAH1056675.1"/>
    </source>
</evidence>
<reference evidence="1" key="1">
    <citation type="submission" date="2021-12" db="EMBL/GenBank/DDBJ databases">
        <authorList>
            <person name="Criscuolo A."/>
        </authorList>
    </citation>
    <scope>NUCLEOTIDE SEQUENCE</scope>
    <source>
        <strain evidence="1">CIP111894</strain>
    </source>
</reference>
<organism evidence="1 2">
    <name type="scientific">Paenibacillus pseudetheri</name>
    <dbReference type="NCBI Taxonomy" id="2897682"/>
    <lineage>
        <taxon>Bacteria</taxon>
        <taxon>Bacillati</taxon>
        <taxon>Bacillota</taxon>
        <taxon>Bacilli</taxon>
        <taxon>Bacillales</taxon>
        <taxon>Paenibacillaceae</taxon>
        <taxon>Paenibacillus</taxon>
    </lineage>
</organism>
<gene>
    <name evidence="1" type="ORF">PAECIP111894_02828</name>
</gene>
<keyword evidence="2" id="KW-1185">Reference proteome</keyword>
<accession>A0ABN8FLM4</accession>
<dbReference type="Proteomes" id="UP000838749">
    <property type="component" value="Unassembled WGS sequence"/>
</dbReference>
<comment type="caution">
    <text evidence="1">The sequence shown here is derived from an EMBL/GenBank/DDBJ whole genome shotgun (WGS) entry which is preliminary data.</text>
</comment>